<feature type="domain" description="Phospholipase/carboxylesterase/thioesterase" evidence="10">
    <location>
        <begin position="99"/>
        <end position="315"/>
    </location>
</feature>
<dbReference type="OMA" id="HTATIVW"/>
<dbReference type="AlphaFoldDB" id="A0A066WQK5"/>
<keyword evidence="6" id="KW-0443">Lipid metabolism</keyword>
<dbReference type="InterPro" id="IPR029058">
    <property type="entry name" value="AB_hydrolase_fold"/>
</dbReference>
<keyword evidence="4" id="KW-0719">Serine esterase</keyword>
<dbReference type="PANTHER" id="PTHR10655">
    <property type="entry name" value="LYSOPHOSPHOLIPASE-RELATED"/>
    <property type="match status" value="1"/>
</dbReference>
<comment type="catalytic activity">
    <reaction evidence="9">
        <text>S-hexadecanoyl-L-cysteinyl-[protein] + H2O = L-cysteinyl-[protein] + hexadecanoate + H(+)</text>
        <dbReference type="Rhea" id="RHEA:19233"/>
        <dbReference type="Rhea" id="RHEA-COMP:10131"/>
        <dbReference type="Rhea" id="RHEA-COMP:11032"/>
        <dbReference type="ChEBI" id="CHEBI:7896"/>
        <dbReference type="ChEBI" id="CHEBI:15377"/>
        <dbReference type="ChEBI" id="CHEBI:15378"/>
        <dbReference type="ChEBI" id="CHEBI:29950"/>
        <dbReference type="ChEBI" id="CHEBI:74151"/>
        <dbReference type="EC" id="3.1.2.22"/>
    </reaction>
</comment>
<evidence type="ECO:0000256" key="5">
    <source>
        <dbReference type="ARBA" id="ARBA00022801"/>
    </source>
</evidence>
<dbReference type="InterPro" id="IPR003140">
    <property type="entry name" value="PLipase/COase/thioEstase"/>
</dbReference>
<evidence type="ECO:0000313" key="12">
    <source>
        <dbReference type="Proteomes" id="UP000027361"/>
    </source>
</evidence>
<comment type="similarity">
    <text evidence="1">Belongs to the AB hydrolase superfamily. AB hydrolase 2 family.</text>
</comment>
<sequence length="345" mass="36588">MTLSPPTAHTHRSTALFVFVAAITAIGAAAVLAVRGGVPLLPFSCLPFFPALSLGTSQLTHTTVPTLEKRPFPSDTSANTMAAAAPLLKTLVVPPASGAAPTASVIFAHGLGDSGAGWIDVARMLSERPRLRHVRFVLPNAPVQPVTLNMGMKMPSWFDITSLEDVSHAEDEAGLLRSSEAIKALVHAEHASSPSSIPYERIVVGGFSQGGAISYLAGLSSYAQEKRPLAGIMALSTWCPLRKHVSAWFQAHEKQAEAAAAQSAPLPVFIAHGTADPVVRFSFGERSAELLKEGLGLGGFRQISDGAHKGQHTGVKFEKYRGMPHSACPEEIEHMGLWLENVIAE</sequence>
<evidence type="ECO:0000256" key="1">
    <source>
        <dbReference type="ARBA" id="ARBA00006499"/>
    </source>
</evidence>
<evidence type="ECO:0000256" key="8">
    <source>
        <dbReference type="ARBA" id="ARBA00031195"/>
    </source>
</evidence>
<dbReference type="GO" id="GO:0008474">
    <property type="term" value="F:palmitoyl-(protein) hydrolase activity"/>
    <property type="evidence" value="ECO:0007669"/>
    <property type="project" value="UniProtKB-EC"/>
</dbReference>
<dbReference type="GO" id="GO:0005737">
    <property type="term" value="C:cytoplasm"/>
    <property type="evidence" value="ECO:0007669"/>
    <property type="project" value="TreeGrafter"/>
</dbReference>
<protein>
    <recommendedName>
        <fullName evidence="3">Acyl-protein thioesterase 1</fullName>
        <ecNumber evidence="2">3.1.2.22</ecNumber>
    </recommendedName>
    <alternativeName>
        <fullName evidence="8">Palmitoyl-protein hydrolase</fullName>
    </alternativeName>
</protein>
<keyword evidence="12" id="KW-1185">Reference proteome</keyword>
<comment type="caution">
    <text evidence="11">The sequence shown here is derived from an EMBL/GenBank/DDBJ whole genome shotgun (WGS) entry which is preliminary data.</text>
</comment>
<dbReference type="Pfam" id="PF02230">
    <property type="entry name" value="Abhydrolase_2"/>
    <property type="match status" value="1"/>
</dbReference>
<keyword evidence="6" id="KW-0276">Fatty acid metabolism</keyword>
<dbReference type="EC" id="3.1.2.22" evidence="2"/>
<organism evidence="11 12">
    <name type="scientific">Tilletiaria anomala (strain ATCC 24038 / CBS 436.72 / UBC 951)</name>
    <dbReference type="NCBI Taxonomy" id="1037660"/>
    <lineage>
        <taxon>Eukaryota</taxon>
        <taxon>Fungi</taxon>
        <taxon>Dikarya</taxon>
        <taxon>Basidiomycota</taxon>
        <taxon>Ustilaginomycotina</taxon>
        <taxon>Exobasidiomycetes</taxon>
        <taxon>Georgefischeriales</taxon>
        <taxon>Tilletiariaceae</taxon>
        <taxon>Tilletiaria</taxon>
    </lineage>
</organism>
<evidence type="ECO:0000256" key="7">
    <source>
        <dbReference type="ARBA" id="ARBA00029392"/>
    </source>
</evidence>
<evidence type="ECO:0000259" key="10">
    <source>
        <dbReference type="Pfam" id="PF02230"/>
    </source>
</evidence>
<dbReference type="InParanoid" id="A0A066WQK5"/>
<dbReference type="Proteomes" id="UP000027361">
    <property type="component" value="Unassembled WGS sequence"/>
</dbReference>
<dbReference type="GeneID" id="25263599"/>
<comment type="function">
    <text evidence="7">Hydrolyzes fatty acids from S-acylated cysteine residues in proteins with a strong preference for palmitoylated G-alpha proteins over other acyl substrates. Mediates the deacylation of G-alpha proteins such as GPA1 in vivo, but has weak or no activity toward palmitoylated Ras proteins. Has weak lysophospholipase activity in vitro; however such activity may not exist in vivo.</text>
</comment>
<dbReference type="GO" id="GO:0052689">
    <property type="term" value="F:carboxylic ester hydrolase activity"/>
    <property type="evidence" value="ECO:0007669"/>
    <property type="project" value="UniProtKB-KW"/>
</dbReference>
<dbReference type="RefSeq" id="XP_013245744.1">
    <property type="nucleotide sequence ID" value="XM_013390290.1"/>
</dbReference>
<evidence type="ECO:0000256" key="9">
    <source>
        <dbReference type="ARBA" id="ARBA00047337"/>
    </source>
</evidence>
<evidence type="ECO:0000256" key="3">
    <source>
        <dbReference type="ARBA" id="ARBA00014923"/>
    </source>
</evidence>
<evidence type="ECO:0000256" key="4">
    <source>
        <dbReference type="ARBA" id="ARBA00022487"/>
    </source>
</evidence>
<reference evidence="11 12" key="1">
    <citation type="submission" date="2014-05" db="EMBL/GenBank/DDBJ databases">
        <title>Draft genome sequence of a rare smut relative, Tilletiaria anomala UBC 951.</title>
        <authorList>
            <consortium name="DOE Joint Genome Institute"/>
            <person name="Toome M."/>
            <person name="Kuo A."/>
            <person name="Henrissat B."/>
            <person name="Lipzen A."/>
            <person name="Tritt A."/>
            <person name="Yoshinaga Y."/>
            <person name="Zane M."/>
            <person name="Barry K."/>
            <person name="Grigoriev I.V."/>
            <person name="Spatafora J.W."/>
            <person name="Aimea M.C."/>
        </authorList>
    </citation>
    <scope>NUCLEOTIDE SEQUENCE [LARGE SCALE GENOMIC DNA]</scope>
    <source>
        <strain evidence="11 12">UBC 951</strain>
    </source>
</reference>
<dbReference type="SUPFAM" id="SSF53474">
    <property type="entry name" value="alpha/beta-Hydrolases"/>
    <property type="match status" value="1"/>
</dbReference>
<evidence type="ECO:0000256" key="6">
    <source>
        <dbReference type="ARBA" id="ARBA00022832"/>
    </source>
</evidence>
<evidence type="ECO:0000313" key="11">
    <source>
        <dbReference type="EMBL" id="KDN52905.1"/>
    </source>
</evidence>
<name>A0A066WQK5_TILAU</name>
<dbReference type="FunCoup" id="A0A066WQK5">
    <property type="interactions" value="308"/>
</dbReference>
<dbReference type="PANTHER" id="PTHR10655:SF17">
    <property type="entry name" value="LYSOPHOSPHOLIPASE-LIKE PROTEIN 1"/>
    <property type="match status" value="1"/>
</dbReference>
<dbReference type="Gene3D" id="3.40.50.1820">
    <property type="entry name" value="alpha/beta hydrolase"/>
    <property type="match status" value="1"/>
</dbReference>
<accession>A0A066WQK5</accession>
<dbReference type="HOGENOM" id="CLU_049413_3_0_1"/>
<proteinExistence type="inferred from homology"/>
<evidence type="ECO:0000256" key="2">
    <source>
        <dbReference type="ARBA" id="ARBA00012423"/>
    </source>
</evidence>
<keyword evidence="5" id="KW-0378">Hydrolase</keyword>
<dbReference type="InterPro" id="IPR050565">
    <property type="entry name" value="LYPA1-2/EST-like"/>
</dbReference>
<dbReference type="GO" id="GO:0006631">
    <property type="term" value="P:fatty acid metabolic process"/>
    <property type="evidence" value="ECO:0007669"/>
    <property type="project" value="UniProtKB-KW"/>
</dbReference>
<dbReference type="OrthoDB" id="2418081at2759"/>
<dbReference type="STRING" id="1037660.A0A066WQK5"/>
<gene>
    <name evidence="11" type="ORF">K437DRAFT_253516</name>
</gene>
<dbReference type="EMBL" id="JMSN01000005">
    <property type="protein sequence ID" value="KDN52905.1"/>
    <property type="molecule type" value="Genomic_DNA"/>
</dbReference>